<dbReference type="EMBL" id="LR796674">
    <property type="protein sequence ID" value="CAB4158521.1"/>
    <property type="molecule type" value="Genomic_DNA"/>
</dbReference>
<organism evidence="2">
    <name type="scientific">uncultured Caudovirales phage</name>
    <dbReference type="NCBI Taxonomy" id="2100421"/>
    <lineage>
        <taxon>Viruses</taxon>
        <taxon>Duplodnaviria</taxon>
        <taxon>Heunggongvirae</taxon>
        <taxon>Uroviricota</taxon>
        <taxon>Caudoviricetes</taxon>
        <taxon>Peduoviridae</taxon>
        <taxon>Maltschvirus</taxon>
        <taxon>Maltschvirus maltsch</taxon>
    </lineage>
</organism>
<protein>
    <submittedName>
        <fullName evidence="2">Uncharacterized protein</fullName>
    </submittedName>
</protein>
<proteinExistence type="predicted"/>
<accession>A0A6J5PF31</accession>
<dbReference type="EMBL" id="LR796814">
    <property type="protein sequence ID" value="CAB4167725.1"/>
    <property type="molecule type" value="Genomic_DNA"/>
</dbReference>
<reference evidence="2" key="1">
    <citation type="submission" date="2020-04" db="EMBL/GenBank/DDBJ databases">
        <authorList>
            <person name="Chiriac C."/>
            <person name="Salcher M."/>
            <person name="Ghai R."/>
            <person name="Kavagutti S V."/>
        </authorList>
    </citation>
    <scope>NUCLEOTIDE SEQUENCE</scope>
</reference>
<sequence>MIDWTKDERTAALMVKAVAHAKEFDEFSPKHEEQLELIREGYLDDLWNEFRSEDYDAFEDWHGQLTVAEAFDVEFNA</sequence>
<evidence type="ECO:0000313" key="1">
    <source>
        <dbReference type="EMBL" id="CAB4158521.1"/>
    </source>
</evidence>
<gene>
    <name evidence="1" type="ORF">UFOVP714_15</name>
    <name evidence="2" type="ORF">UFOVP864_45</name>
</gene>
<name>A0A6J5PF31_9CAUD</name>
<evidence type="ECO:0000313" key="2">
    <source>
        <dbReference type="EMBL" id="CAB4167725.1"/>
    </source>
</evidence>